<protein>
    <submittedName>
        <fullName evidence="3">Uncharacterized protein</fullName>
    </submittedName>
</protein>
<keyword evidence="2" id="KW-0812">Transmembrane</keyword>
<evidence type="ECO:0000256" key="2">
    <source>
        <dbReference type="SAM" id="Phobius"/>
    </source>
</evidence>
<accession>A0A9P9WF56</accession>
<keyword evidence="2" id="KW-0472">Membrane</keyword>
<feature type="region of interest" description="Disordered" evidence="1">
    <location>
        <begin position="1"/>
        <end position="20"/>
    </location>
</feature>
<evidence type="ECO:0000313" key="4">
    <source>
        <dbReference type="Proteomes" id="UP000829685"/>
    </source>
</evidence>
<proteinExistence type="predicted"/>
<dbReference type="Proteomes" id="UP000829685">
    <property type="component" value="Unassembled WGS sequence"/>
</dbReference>
<evidence type="ECO:0000313" key="3">
    <source>
        <dbReference type="EMBL" id="KAI1860153.1"/>
    </source>
</evidence>
<keyword evidence="4" id="KW-1185">Reference proteome</keyword>
<gene>
    <name evidence="3" type="ORF">JX265_010077</name>
</gene>
<sequence>MAVLSTTASSHEVTVTRNDPRDAPTAQVIYQTIVRPSTTYVATVTLGSPSQSTDTTGYVGPTPSSSGVSQEALGGIIGGVVGAVIVLLVVWDYLKRLLSKRFQQWVGLWQRDGRALGWRAAWTTTTTGAGRASTWMAGSAARYGSTSGGLPDGNADG</sequence>
<dbReference type="AlphaFoldDB" id="A0A9P9WF56"/>
<reference evidence="3" key="1">
    <citation type="submission" date="2021-03" db="EMBL/GenBank/DDBJ databases">
        <title>Revisited historic fungal species revealed as producer of novel bioactive compounds through whole genome sequencing and comparative genomics.</title>
        <authorList>
            <person name="Vignolle G.A."/>
            <person name="Hochenegger N."/>
            <person name="Mach R.L."/>
            <person name="Mach-Aigner A.R."/>
            <person name="Javad Rahimi M."/>
            <person name="Salim K.A."/>
            <person name="Chan C.M."/>
            <person name="Lim L.B.L."/>
            <person name="Cai F."/>
            <person name="Druzhinina I.S."/>
            <person name="U'Ren J.M."/>
            <person name="Derntl C."/>
        </authorList>
    </citation>
    <scope>NUCLEOTIDE SEQUENCE</scope>
    <source>
        <strain evidence="3">TUCIM 5799</strain>
    </source>
</reference>
<feature type="compositionally biased region" description="Polar residues" evidence="1">
    <location>
        <begin position="1"/>
        <end position="17"/>
    </location>
</feature>
<keyword evidence="2" id="KW-1133">Transmembrane helix</keyword>
<comment type="caution">
    <text evidence="3">The sequence shown here is derived from an EMBL/GenBank/DDBJ whole genome shotgun (WGS) entry which is preliminary data.</text>
</comment>
<dbReference type="EMBL" id="JAFIMR010000032">
    <property type="protein sequence ID" value="KAI1860153.1"/>
    <property type="molecule type" value="Genomic_DNA"/>
</dbReference>
<name>A0A9P9WF56_9PEZI</name>
<organism evidence="3 4">
    <name type="scientific">Neoarthrinium moseri</name>
    <dbReference type="NCBI Taxonomy" id="1658444"/>
    <lineage>
        <taxon>Eukaryota</taxon>
        <taxon>Fungi</taxon>
        <taxon>Dikarya</taxon>
        <taxon>Ascomycota</taxon>
        <taxon>Pezizomycotina</taxon>
        <taxon>Sordariomycetes</taxon>
        <taxon>Xylariomycetidae</taxon>
        <taxon>Amphisphaeriales</taxon>
        <taxon>Apiosporaceae</taxon>
        <taxon>Neoarthrinium</taxon>
    </lineage>
</organism>
<evidence type="ECO:0000256" key="1">
    <source>
        <dbReference type="SAM" id="MobiDB-lite"/>
    </source>
</evidence>
<feature type="transmembrane region" description="Helical" evidence="2">
    <location>
        <begin position="72"/>
        <end position="94"/>
    </location>
</feature>